<dbReference type="Pfam" id="PF18112">
    <property type="entry name" value="Zn-C2H2_12"/>
    <property type="match status" value="2"/>
</dbReference>
<dbReference type="GO" id="GO:0008270">
    <property type="term" value="F:zinc ion binding"/>
    <property type="evidence" value="ECO:0007669"/>
    <property type="project" value="UniProtKB-KW"/>
</dbReference>
<gene>
    <name evidence="9" type="primary">tax1bp1a</name>
</gene>
<evidence type="ECO:0000256" key="3">
    <source>
        <dbReference type="ARBA" id="ARBA00022833"/>
    </source>
</evidence>
<dbReference type="InterPro" id="IPR012852">
    <property type="entry name" value="CALCOCO1-like"/>
</dbReference>
<evidence type="ECO:0000256" key="5">
    <source>
        <dbReference type="ARBA" id="ARBA00054517"/>
    </source>
</evidence>
<evidence type="ECO:0000256" key="1">
    <source>
        <dbReference type="ARBA" id="ARBA00022723"/>
    </source>
</evidence>
<feature type="compositionally biased region" description="Basic and acidic residues" evidence="7">
    <location>
        <begin position="490"/>
        <end position="510"/>
    </location>
</feature>
<feature type="region of interest" description="Disordered" evidence="7">
    <location>
        <begin position="462"/>
        <end position="511"/>
    </location>
</feature>
<evidence type="ECO:0000313" key="9">
    <source>
        <dbReference type="Ensembl" id="ENSSORP00005001684.1"/>
    </source>
</evidence>
<dbReference type="InterPro" id="IPR041641">
    <property type="entry name" value="CALCOCO1/2_Zn_UBZ1"/>
</dbReference>
<keyword evidence="4" id="KW-0175">Coiled coil</keyword>
<evidence type="ECO:0000259" key="8">
    <source>
        <dbReference type="PROSITE" id="PS51905"/>
    </source>
</evidence>
<accession>A0A672YB09</accession>
<dbReference type="PANTHER" id="PTHR31915">
    <property type="entry name" value="SKICH DOMAIN-CONTAINING PROTEIN"/>
    <property type="match status" value="1"/>
</dbReference>
<feature type="compositionally biased region" description="Basic and acidic residues" evidence="7">
    <location>
        <begin position="469"/>
        <end position="481"/>
    </location>
</feature>
<reference evidence="9" key="3">
    <citation type="submission" date="2025-09" db="UniProtKB">
        <authorList>
            <consortium name="Ensembl"/>
        </authorList>
    </citation>
    <scope>IDENTIFICATION</scope>
</reference>
<dbReference type="InterPro" id="IPR041611">
    <property type="entry name" value="SKICH"/>
</dbReference>
<feature type="compositionally biased region" description="Pro residues" evidence="7">
    <location>
        <begin position="624"/>
        <end position="637"/>
    </location>
</feature>
<feature type="domain" description="UBZ1-type" evidence="8">
    <location>
        <begin position="710"/>
        <end position="736"/>
    </location>
</feature>
<evidence type="ECO:0000256" key="2">
    <source>
        <dbReference type="ARBA" id="ARBA00022771"/>
    </source>
</evidence>
<reference evidence="9" key="1">
    <citation type="submission" date="2019-06" db="EMBL/GenBank/DDBJ databases">
        <authorList>
            <consortium name="Wellcome Sanger Institute Data Sharing"/>
        </authorList>
    </citation>
    <scope>NUCLEOTIDE SEQUENCE [LARGE SCALE GENOMIC DNA]</scope>
</reference>
<dbReference type="FunCoup" id="A0A672YB09">
    <property type="interactions" value="75"/>
</dbReference>
<sequence>LSVSIMETSNFAHVIFQNVGKSFLPQVPLECRYTLTPYITPHPKDWVGIFKVGWSTARDYYTFLWSPMPENYEPGSTVHRTVVFQGYYVPKSDGEFYQFCYVTHAGDIRGASTPFQFRSATPTEELLTVTEDDSNSDILVVTTKTGLLERVEEAQQERRELLKAMRLLQEEKQQLQEEQKRLAREREQERETCCLLRTHNQELLRSSQGLSEEREEVRRRLTEATDRVRQLEEDLLGVTQRGLQKETELDCLRDRLKKLTVERDSLESQLKNEKDERDLYKAHLRSTELENTKLSAELQMLKAVELNREVTIAQFQEELERLRACVAQRDSLEKELLAELSRVREQLRQAEEQLQASRQQASLLASEIRDSASARDHTMTELYRARVEADKLRASLADAQAECQRMESQLDRMRSTAQKEVVKAEVELQREVEELKLRLHMAAEHYKEKYRECQRLRRQVAKLNTSESQGEKRESLPEESLRMTSWVEVENERPSTKEGAEVEGAAKPEDITDSVEMEDGVKGRSMGEAEDEQTRSVEEELAMMEEKWKEQCAINETLKQRLANEEERFRVRRTQTHKQTQNSKRNSGGTFLHFKKTYLHLQREQEAGVQGAEVRQPMVLRYPLPYPQDPSPPPLVPQRPAELQYGNPYSTDTTKGERSPLHPGPGPGTPGWDQEVVCIQPSRSTSPPESLEHPPEEPVSAYVKDCSDVHKRCPLCEVIFPPHFEQRSFEQHVESHWKVCPVCSEQFPLNCQQQLFERHVLTHFDGHVLNFDQIE</sequence>
<dbReference type="PROSITE" id="PS51905">
    <property type="entry name" value="ZF_UBZ1"/>
    <property type="match status" value="2"/>
</dbReference>
<protein>
    <submittedName>
        <fullName evidence="9">Tax1 (human T-cell leukemia virus type I) binding protein 1a</fullName>
    </submittedName>
</protein>
<dbReference type="Pfam" id="PF17751">
    <property type="entry name" value="SKICH"/>
    <property type="match status" value="1"/>
</dbReference>
<dbReference type="CDD" id="cd21970">
    <property type="entry name" value="Zn-C2H2_TAX1BP1_rpt2"/>
    <property type="match status" value="1"/>
</dbReference>
<dbReference type="Ensembl" id="ENSSORT00005001735.1">
    <property type="protein sequence ID" value="ENSSORP00005001684.1"/>
    <property type="gene ID" value="ENSSORG00005001024.1"/>
</dbReference>
<dbReference type="Gene3D" id="2.60.40.2840">
    <property type="match status" value="1"/>
</dbReference>
<feature type="domain" description="UBZ1-type" evidence="8">
    <location>
        <begin position="737"/>
        <end position="763"/>
    </location>
</feature>
<evidence type="ECO:0000256" key="4">
    <source>
        <dbReference type="ARBA" id="ARBA00023054"/>
    </source>
</evidence>
<dbReference type="FunFam" id="2.60.40.2840:FF:000002">
    <property type="entry name" value="Tax1-binding protein 1 isoform 2"/>
    <property type="match status" value="1"/>
</dbReference>
<evidence type="ECO:0000313" key="10">
    <source>
        <dbReference type="Proteomes" id="UP000472271"/>
    </source>
</evidence>
<dbReference type="Proteomes" id="UP000472271">
    <property type="component" value="Chromosome 11"/>
</dbReference>
<dbReference type="CDD" id="cd21969">
    <property type="entry name" value="Zn-C2H2_TAX1BP1_rpt1"/>
    <property type="match status" value="1"/>
</dbReference>
<keyword evidence="10" id="KW-1185">Reference proteome</keyword>
<feature type="region of interest" description="Disordered" evidence="7">
    <location>
        <begin position="622"/>
        <end position="674"/>
    </location>
</feature>
<keyword evidence="2 6" id="KW-0863">Zinc-finger</keyword>
<dbReference type="InParanoid" id="A0A672YB09"/>
<dbReference type="Gene3D" id="6.20.250.40">
    <property type="match status" value="1"/>
</dbReference>
<dbReference type="AlphaFoldDB" id="A0A672YB09"/>
<evidence type="ECO:0000256" key="6">
    <source>
        <dbReference type="PROSITE-ProRule" id="PRU01253"/>
    </source>
</evidence>
<keyword evidence="3" id="KW-0862">Zinc</keyword>
<evidence type="ECO:0000256" key="7">
    <source>
        <dbReference type="SAM" id="MobiDB-lite"/>
    </source>
</evidence>
<dbReference type="InterPro" id="IPR051002">
    <property type="entry name" value="UBA_autophagy_assoc_protein"/>
</dbReference>
<comment type="function">
    <text evidence="5">May have anti-apoptotic activity.</text>
</comment>
<dbReference type="Pfam" id="PF07888">
    <property type="entry name" value="CALCOCO1"/>
    <property type="match status" value="1"/>
</dbReference>
<proteinExistence type="predicted"/>
<name>A0A672YB09_9TELE</name>
<reference evidence="9" key="2">
    <citation type="submission" date="2025-08" db="UniProtKB">
        <authorList>
            <consortium name="Ensembl"/>
        </authorList>
    </citation>
    <scope>IDENTIFICATION</scope>
</reference>
<keyword evidence="1" id="KW-0479">Metal-binding</keyword>
<organism evidence="9 10">
    <name type="scientific">Sphaeramia orbicularis</name>
    <name type="common">orbiculate cardinalfish</name>
    <dbReference type="NCBI Taxonomy" id="375764"/>
    <lineage>
        <taxon>Eukaryota</taxon>
        <taxon>Metazoa</taxon>
        <taxon>Chordata</taxon>
        <taxon>Craniata</taxon>
        <taxon>Vertebrata</taxon>
        <taxon>Euteleostomi</taxon>
        <taxon>Actinopterygii</taxon>
        <taxon>Neopterygii</taxon>
        <taxon>Teleostei</taxon>
        <taxon>Neoteleostei</taxon>
        <taxon>Acanthomorphata</taxon>
        <taxon>Gobiaria</taxon>
        <taxon>Kurtiformes</taxon>
        <taxon>Apogonoidei</taxon>
        <taxon>Apogonidae</taxon>
        <taxon>Apogoninae</taxon>
        <taxon>Sphaeramia</taxon>
    </lineage>
</organism>
<dbReference type="PANTHER" id="PTHR31915:SF7">
    <property type="entry name" value="TAX1-BINDING PROTEIN 1 HOMOLOG A"/>
    <property type="match status" value="1"/>
</dbReference>